<dbReference type="Pfam" id="PF02278">
    <property type="entry name" value="Lyase_8"/>
    <property type="match status" value="1"/>
</dbReference>
<keyword evidence="10" id="KW-1185">Reference proteome</keyword>
<dbReference type="InterPro" id="IPR015176">
    <property type="entry name" value="Lyase_N"/>
</dbReference>
<feature type="domain" description="Lyase N-terminal" evidence="7">
    <location>
        <begin position="36"/>
        <end position="205"/>
    </location>
</feature>
<dbReference type="InterPro" id="IPR015177">
    <property type="entry name" value="Lyase_catalyt"/>
</dbReference>
<dbReference type="Gene3D" id="2.60.220.10">
    <property type="entry name" value="Polysaccharide lyase family 8-like, C-terminal"/>
    <property type="match status" value="1"/>
</dbReference>
<dbReference type="InterPro" id="IPR003159">
    <property type="entry name" value="Lyase_8_central_dom"/>
</dbReference>
<dbReference type="SUPFAM" id="SSF74650">
    <property type="entry name" value="Galactose mutarotase-like"/>
    <property type="match status" value="1"/>
</dbReference>
<comment type="cofactor">
    <cofactor evidence="1">
        <name>Ca(2+)</name>
        <dbReference type="ChEBI" id="CHEBI:29108"/>
    </cofactor>
</comment>
<keyword evidence="5" id="KW-0456">Lyase</keyword>
<dbReference type="GO" id="GO:0005576">
    <property type="term" value="C:extracellular region"/>
    <property type="evidence" value="ECO:0007669"/>
    <property type="project" value="InterPro"/>
</dbReference>
<name>A0A4Y8AQC9_9FLAO</name>
<dbReference type="InterPro" id="IPR039174">
    <property type="entry name" value="Chondroitin_ABC_lyase"/>
</dbReference>
<dbReference type="AlphaFoldDB" id="A0A4Y8AQC9"/>
<comment type="caution">
    <text evidence="9">The sequence shown here is derived from an EMBL/GenBank/DDBJ whole genome shotgun (WGS) entry which is preliminary data.</text>
</comment>
<evidence type="ECO:0000259" key="7">
    <source>
        <dbReference type="Pfam" id="PF09092"/>
    </source>
</evidence>
<dbReference type="GO" id="GO:0042597">
    <property type="term" value="C:periplasmic space"/>
    <property type="evidence" value="ECO:0007669"/>
    <property type="project" value="TreeGrafter"/>
</dbReference>
<evidence type="ECO:0000256" key="2">
    <source>
        <dbReference type="ARBA" id="ARBA00006699"/>
    </source>
</evidence>
<dbReference type="InterPro" id="IPR014718">
    <property type="entry name" value="GH-type_carb-bd"/>
</dbReference>
<protein>
    <recommendedName>
        <fullName evidence="11">Chondroitin ABC lyase</fullName>
    </recommendedName>
</protein>
<dbReference type="PANTHER" id="PTHR37322">
    <property type="match status" value="1"/>
</dbReference>
<sequence>MFLSLHNIKKIGVVFVILISTQVFSQNNTKAVVKESFESEKSLVKFTTNPESSLSISTKHKYFGDASLQWEWSGKSYFKTSNFKNLSEADSPLRYGTHFPNSPILIMSLYNESSQEEVIKISYEKEGVEQVWFNIYLNFTGWRTIWVPFYEMNGNPPKKNQPVDYDAFKVSSDSENSKGKLFIDDIVFSQFQDDRHSYPDMLVPFIKRDLVIGADHWMPLIRDLKRVQQIEAKPVSDVEINDLKIIENRINTQFIKSNKVKDNLAKAKIEFAKLKLEEQETVLGPPLVFKIEQVYFDEKDKNKNNFIEIQNFGKVLKKLAGYYLESNKVHKTEIATMFVKASKYFLDQGWQAGASGGTRHHIGYNVRELTDAFYIMKEPLQRAGILNEVGNSLKWIFNLGKVLGNEEEFHANIDYFNTQSFYHLMLIFMSDNDENKAALLAAYSKYISITLAQDNGIGVFKVDGTSWHHGGHYPAYGMGAFQNIPSVIYTLSGTQFRIQAAGHENFKKAFLTTRLYSQLIDYGFGNAGRHPLENNSIKSLKSQFLDMANAGNPENTSAIDTEVAAAYLRIWGAKDKLNTALFKGMHGITKETLPGYHVLPYAATSINRRDNWAALIKGYSKYVWASEIYVASNRYGRYPANGTVQLLNKKGEKASGFRQDGWDWNRYPGATIIYLPLKELEPDTPLIMFRSSETFAGAVQLGENGVFGMKLNEGKGSNAEGNIQNNGFPGKLKAKKSVFSFGEKLICIGTGISSIDTINPVETNLFQNYLEDKSMPVFSSVSKKGAKFPFEASIPTTDVSKKWVIDALQNGYHILSPTTVEIRKKVQESYHNKYSINTGKMNPKGKGVTVTEGNYAASWLSHGIAPKNASYQYVIYPFLDKVGVKSFNKTIKKDTSYKILRADTTAHIVKDIKTNTTGYVIFETDSELNSGVLKAVSQPSLLMIKESETGITLSAVQPDLNFKEDEDKTKRGYSYPVDLTVLLEGKWILAANSSIKSVRYFEGNTVLTLECRHGFSNEIKLTKN</sequence>
<dbReference type="InterPro" id="IPR011071">
    <property type="entry name" value="Lyase_8-like_C"/>
</dbReference>
<evidence type="ECO:0000259" key="6">
    <source>
        <dbReference type="Pfam" id="PF02278"/>
    </source>
</evidence>
<accession>A0A4Y8AQC9</accession>
<evidence type="ECO:0000256" key="4">
    <source>
        <dbReference type="ARBA" id="ARBA00022837"/>
    </source>
</evidence>
<dbReference type="Gene3D" id="1.50.10.100">
    <property type="entry name" value="Chondroitin AC/alginate lyase"/>
    <property type="match status" value="1"/>
</dbReference>
<dbReference type="GO" id="GO:0006027">
    <property type="term" value="P:glycosaminoglycan catabolic process"/>
    <property type="evidence" value="ECO:0007669"/>
    <property type="project" value="InterPro"/>
</dbReference>
<evidence type="ECO:0000313" key="9">
    <source>
        <dbReference type="EMBL" id="TEW72978.1"/>
    </source>
</evidence>
<evidence type="ECO:0000256" key="5">
    <source>
        <dbReference type="ARBA" id="ARBA00023239"/>
    </source>
</evidence>
<organism evidence="9 10">
    <name type="scientific">Gramella jeungdoensis</name>
    <dbReference type="NCBI Taxonomy" id="708091"/>
    <lineage>
        <taxon>Bacteria</taxon>
        <taxon>Pseudomonadati</taxon>
        <taxon>Bacteroidota</taxon>
        <taxon>Flavobacteriia</taxon>
        <taxon>Flavobacteriales</taxon>
        <taxon>Flavobacteriaceae</taxon>
        <taxon>Christiangramia</taxon>
    </lineage>
</organism>
<evidence type="ECO:0000256" key="1">
    <source>
        <dbReference type="ARBA" id="ARBA00001913"/>
    </source>
</evidence>
<gene>
    <name evidence="9" type="ORF">E2488_12355</name>
</gene>
<dbReference type="Gene3D" id="2.60.120.430">
    <property type="entry name" value="Galactose-binding lectin"/>
    <property type="match status" value="1"/>
</dbReference>
<comment type="subunit">
    <text evidence="3">Monomer.</text>
</comment>
<dbReference type="InterPro" id="IPR008979">
    <property type="entry name" value="Galactose-bd-like_sf"/>
</dbReference>
<dbReference type="SUPFAM" id="SSF48230">
    <property type="entry name" value="Chondroitin AC/alginate lyase"/>
    <property type="match status" value="1"/>
</dbReference>
<dbReference type="SUPFAM" id="SSF49785">
    <property type="entry name" value="Galactose-binding domain-like"/>
    <property type="match status" value="1"/>
</dbReference>
<dbReference type="GO" id="GO:0005975">
    <property type="term" value="P:carbohydrate metabolic process"/>
    <property type="evidence" value="ECO:0007669"/>
    <property type="project" value="InterPro"/>
</dbReference>
<proteinExistence type="inferred from homology"/>
<feature type="domain" description="Lyase catalytic" evidence="8">
    <location>
        <begin position="234"/>
        <end position="572"/>
    </location>
</feature>
<keyword evidence="4" id="KW-0106">Calcium</keyword>
<dbReference type="OrthoDB" id="6394136at2"/>
<dbReference type="RefSeq" id="WP_134248681.1">
    <property type="nucleotide sequence ID" value="NZ_SNQI01000004.1"/>
</dbReference>
<dbReference type="GO" id="GO:0016837">
    <property type="term" value="F:carbon-oxygen lyase activity, acting on polysaccharides"/>
    <property type="evidence" value="ECO:0007669"/>
    <property type="project" value="TreeGrafter"/>
</dbReference>
<dbReference type="PANTHER" id="PTHR37322:SF3">
    <property type="entry name" value="CHONDROITIN SULFATE ABC EXOLYASE"/>
    <property type="match status" value="1"/>
</dbReference>
<dbReference type="Gene3D" id="2.70.98.10">
    <property type="match status" value="1"/>
</dbReference>
<comment type="similarity">
    <text evidence="2">Belongs to the polysaccharide lyase 8 family.</text>
</comment>
<dbReference type="GO" id="GO:0030246">
    <property type="term" value="F:carbohydrate binding"/>
    <property type="evidence" value="ECO:0007669"/>
    <property type="project" value="InterPro"/>
</dbReference>
<evidence type="ECO:0008006" key="11">
    <source>
        <dbReference type="Google" id="ProtNLM"/>
    </source>
</evidence>
<dbReference type="InterPro" id="IPR008929">
    <property type="entry name" value="Chondroitin_lyas"/>
</dbReference>
<dbReference type="InterPro" id="IPR011013">
    <property type="entry name" value="Gal_mutarotase_sf_dom"/>
</dbReference>
<evidence type="ECO:0000259" key="8">
    <source>
        <dbReference type="Pfam" id="PF09093"/>
    </source>
</evidence>
<dbReference type="EMBL" id="SNQI01000004">
    <property type="protein sequence ID" value="TEW72978.1"/>
    <property type="molecule type" value="Genomic_DNA"/>
</dbReference>
<dbReference type="Pfam" id="PF09092">
    <property type="entry name" value="Lyase_N"/>
    <property type="match status" value="1"/>
</dbReference>
<dbReference type="Pfam" id="PF09093">
    <property type="entry name" value="Lyase_catalyt"/>
    <property type="match status" value="1"/>
</dbReference>
<reference evidence="9 10" key="1">
    <citation type="journal article" date="2011" name="J. Microbiol.">
        <title>Gramella jeungdoensis sp. nov., isolated from a solar saltern in Korea.</title>
        <authorList>
            <person name="Joung Y."/>
            <person name="Kim H."/>
            <person name="Jang T."/>
            <person name="Ahn T.S."/>
            <person name="Joh K."/>
        </authorList>
    </citation>
    <scope>NUCLEOTIDE SEQUENCE [LARGE SCALE GENOMIC DNA]</scope>
    <source>
        <strain evidence="9 10">KCTC 23123</strain>
    </source>
</reference>
<evidence type="ECO:0000313" key="10">
    <source>
        <dbReference type="Proteomes" id="UP000298517"/>
    </source>
</evidence>
<evidence type="ECO:0000256" key="3">
    <source>
        <dbReference type="ARBA" id="ARBA00011245"/>
    </source>
</evidence>
<dbReference type="Proteomes" id="UP000298517">
    <property type="component" value="Unassembled WGS sequence"/>
</dbReference>
<dbReference type="SUPFAM" id="SSF49863">
    <property type="entry name" value="Hyaluronate lyase-like, C-terminal domain"/>
    <property type="match status" value="1"/>
</dbReference>
<feature type="domain" description="Polysaccharide lyase family 8 central" evidence="6">
    <location>
        <begin position="606"/>
        <end position="877"/>
    </location>
</feature>